<reference evidence="12 13" key="1">
    <citation type="submission" date="2019-02" db="EMBL/GenBank/DDBJ databases">
        <title>Deep-cultivation of Planctomycetes and their phenomic and genomic characterization uncovers novel biology.</title>
        <authorList>
            <person name="Wiegand S."/>
            <person name="Jogler M."/>
            <person name="Boedeker C."/>
            <person name="Pinto D."/>
            <person name="Vollmers J."/>
            <person name="Rivas-Marin E."/>
            <person name="Kohn T."/>
            <person name="Peeters S.H."/>
            <person name="Heuer A."/>
            <person name="Rast P."/>
            <person name="Oberbeckmann S."/>
            <person name="Bunk B."/>
            <person name="Jeske O."/>
            <person name="Meyerdierks A."/>
            <person name="Storesund J.E."/>
            <person name="Kallscheuer N."/>
            <person name="Luecker S."/>
            <person name="Lage O.M."/>
            <person name="Pohl T."/>
            <person name="Merkel B.J."/>
            <person name="Hornburger P."/>
            <person name="Mueller R.-W."/>
            <person name="Bruemmer F."/>
            <person name="Labrenz M."/>
            <person name="Spormann A.M."/>
            <person name="Op den Camp H."/>
            <person name="Overmann J."/>
            <person name="Amann R."/>
            <person name="Jetten M.S.M."/>
            <person name="Mascher T."/>
            <person name="Medema M.H."/>
            <person name="Devos D.P."/>
            <person name="Kaster A.-K."/>
            <person name="Ovreas L."/>
            <person name="Rohde M."/>
            <person name="Galperin M.Y."/>
            <person name="Jogler C."/>
        </authorList>
    </citation>
    <scope>NUCLEOTIDE SEQUENCE [LARGE SCALE GENOMIC DNA]</scope>
    <source>
        <strain evidence="12 13">Pan181</strain>
    </source>
</reference>
<dbReference type="Pfam" id="PF00156">
    <property type="entry name" value="Pribosyltran"/>
    <property type="match status" value="1"/>
</dbReference>
<dbReference type="GO" id="GO:0046872">
    <property type="term" value="F:metal ion binding"/>
    <property type="evidence" value="ECO:0007669"/>
    <property type="project" value="UniProtKB-KW"/>
</dbReference>
<keyword evidence="13" id="KW-1185">Reference proteome</keyword>
<dbReference type="GO" id="GO:0004044">
    <property type="term" value="F:amidophosphoribosyltransferase activity"/>
    <property type="evidence" value="ECO:0007669"/>
    <property type="project" value="UniProtKB-UniRule"/>
</dbReference>
<keyword evidence="6 7" id="KW-0315">Glutamine amidotransferase</keyword>
<protein>
    <recommendedName>
        <fullName evidence="7">Amidophosphoribosyltransferase</fullName>
        <shortName evidence="7">ATase</shortName>
        <ecNumber evidence="7">2.4.2.14</ecNumber>
    </recommendedName>
    <alternativeName>
        <fullName evidence="7">Glutamine phosphoribosylpyrophosphate amidotransferase</fullName>
        <shortName evidence="7">GPATase</shortName>
    </alternativeName>
</protein>
<dbReference type="PROSITE" id="PS51278">
    <property type="entry name" value="GATASE_TYPE_2"/>
    <property type="match status" value="1"/>
</dbReference>
<dbReference type="SUPFAM" id="SSF56235">
    <property type="entry name" value="N-terminal nucleophile aminohydrolases (Ntn hydrolases)"/>
    <property type="match status" value="1"/>
</dbReference>
<organism evidence="12 13">
    <name type="scientific">Aeoliella mucimassa</name>
    <dbReference type="NCBI Taxonomy" id="2527972"/>
    <lineage>
        <taxon>Bacteria</taxon>
        <taxon>Pseudomonadati</taxon>
        <taxon>Planctomycetota</taxon>
        <taxon>Planctomycetia</taxon>
        <taxon>Pirellulales</taxon>
        <taxon>Lacipirellulaceae</taxon>
        <taxon>Aeoliella</taxon>
    </lineage>
</organism>
<feature type="active site" description="Nucleophile" evidence="7 9">
    <location>
        <position position="54"/>
    </location>
</feature>
<proteinExistence type="inferred from homology"/>
<evidence type="ECO:0000256" key="2">
    <source>
        <dbReference type="ARBA" id="ARBA00010138"/>
    </source>
</evidence>
<dbReference type="KEGG" id="amuc:Pan181_48220"/>
<evidence type="ECO:0000256" key="5">
    <source>
        <dbReference type="ARBA" id="ARBA00022755"/>
    </source>
</evidence>
<comment type="catalytic activity">
    <reaction evidence="7 8">
        <text>5-phospho-beta-D-ribosylamine + L-glutamate + diphosphate = 5-phospho-alpha-D-ribose 1-diphosphate + L-glutamine + H2O</text>
        <dbReference type="Rhea" id="RHEA:14905"/>
        <dbReference type="ChEBI" id="CHEBI:15377"/>
        <dbReference type="ChEBI" id="CHEBI:29985"/>
        <dbReference type="ChEBI" id="CHEBI:33019"/>
        <dbReference type="ChEBI" id="CHEBI:58017"/>
        <dbReference type="ChEBI" id="CHEBI:58359"/>
        <dbReference type="ChEBI" id="CHEBI:58681"/>
        <dbReference type="EC" id="2.4.2.14"/>
    </reaction>
</comment>
<keyword evidence="7 10" id="KW-0479">Metal-binding</keyword>
<dbReference type="HAMAP" id="MF_01931">
    <property type="entry name" value="PurF"/>
    <property type="match status" value="1"/>
</dbReference>
<evidence type="ECO:0000256" key="3">
    <source>
        <dbReference type="ARBA" id="ARBA00022676"/>
    </source>
</evidence>
<evidence type="ECO:0000256" key="4">
    <source>
        <dbReference type="ARBA" id="ARBA00022679"/>
    </source>
</evidence>
<comment type="similarity">
    <text evidence="2 7 8">In the C-terminal section; belongs to the purine/pyrimidine phosphoribosyltransferase family.</text>
</comment>
<evidence type="ECO:0000256" key="10">
    <source>
        <dbReference type="PIRSR" id="PIRSR000485-3"/>
    </source>
</evidence>
<feature type="binding site" evidence="7 10">
    <location>
        <position position="534"/>
    </location>
    <ligand>
        <name>[4Fe-4S] cluster</name>
        <dbReference type="ChEBI" id="CHEBI:49883"/>
    </ligand>
</feature>
<feature type="binding site" evidence="7 10">
    <location>
        <position position="322"/>
    </location>
    <ligand>
        <name>[4Fe-4S] cluster</name>
        <dbReference type="ChEBI" id="CHEBI:49883"/>
    </ligand>
</feature>
<feature type="domain" description="Glutamine amidotransferase type-2" evidence="11">
    <location>
        <begin position="54"/>
        <end position="306"/>
    </location>
</feature>
<evidence type="ECO:0000256" key="1">
    <source>
        <dbReference type="ARBA" id="ARBA00005209"/>
    </source>
</evidence>
<gene>
    <name evidence="7 12" type="primary">purF</name>
    <name evidence="12" type="ORF">Pan181_48220</name>
</gene>
<dbReference type="EMBL" id="CP036278">
    <property type="protein sequence ID" value="QDU58583.1"/>
    <property type="molecule type" value="Genomic_DNA"/>
</dbReference>
<dbReference type="CDD" id="cd06223">
    <property type="entry name" value="PRTases_typeI"/>
    <property type="match status" value="1"/>
</dbReference>
<dbReference type="InterPro" id="IPR029055">
    <property type="entry name" value="Ntn_hydrolases_N"/>
</dbReference>
<dbReference type="InterPro" id="IPR017932">
    <property type="entry name" value="GATase_2_dom"/>
</dbReference>
<comment type="cofactor">
    <cofactor evidence="7 10">
        <name>[4Fe-4S] cluster</name>
        <dbReference type="ChEBI" id="CHEBI:49883"/>
    </cofactor>
    <text evidence="7 10">Binds 1 [4Fe-4S] cluster per subunit.</text>
</comment>
<feature type="binding site" evidence="7 10">
    <location>
        <position position="471"/>
    </location>
    <ligand>
        <name>[4Fe-4S] cluster</name>
        <dbReference type="ChEBI" id="CHEBI:49883"/>
    </ligand>
</feature>
<keyword evidence="7 10" id="KW-0408">Iron</keyword>
<dbReference type="GO" id="GO:0051539">
    <property type="term" value="F:4 iron, 4 sulfur cluster binding"/>
    <property type="evidence" value="ECO:0007669"/>
    <property type="project" value="UniProtKB-KW"/>
</dbReference>
<dbReference type="UniPathway" id="UPA00074">
    <property type="reaction ID" value="UER00124"/>
</dbReference>
<dbReference type="Proteomes" id="UP000315750">
    <property type="component" value="Chromosome"/>
</dbReference>
<evidence type="ECO:0000313" key="12">
    <source>
        <dbReference type="EMBL" id="QDU58583.1"/>
    </source>
</evidence>
<dbReference type="PIRSF" id="PIRSF000485">
    <property type="entry name" value="Amd_phspho_trans"/>
    <property type="match status" value="1"/>
</dbReference>
<comment type="function">
    <text evidence="7">Catalyzes the formation of phosphoribosylamine from phosphoribosylpyrophosphate (PRPP) and glutamine.</text>
</comment>
<dbReference type="EC" id="2.4.2.14" evidence="7"/>
<dbReference type="Gene3D" id="3.40.50.2020">
    <property type="match status" value="1"/>
</dbReference>
<accession>A0A518AV42</accession>
<keyword evidence="3 7" id="KW-0328">Glycosyltransferase</keyword>
<evidence type="ECO:0000313" key="13">
    <source>
        <dbReference type="Proteomes" id="UP000315750"/>
    </source>
</evidence>
<name>A0A518AV42_9BACT</name>
<feature type="binding site" evidence="7 10">
    <location>
        <position position="531"/>
    </location>
    <ligand>
        <name>[4Fe-4S] cluster</name>
        <dbReference type="ChEBI" id="CHEBI:49883"/>
    </ligand>
</feature>
<dbReference type="Gene3D" id="3.60.20.10">
    <property type="entry name" value="Glutamine Phosphoribosylpyrophosphate, subunit 1, domain 1"/>
    <property type="match status" value="1"/>
</dbReference>
<evidence type="ECO:0000256" key="9">
    <source>
        <dbReference type="PIRSR" id="PIRSR000485-1"/>
    </source>
</evidence>
<keyword evidence="7" id="KW-0004">4Fe-4S</keyword>
<evidence type="ECO:0000256" key="8">
    <source>
        <dbReference type="PIRNR" id="PIRNR000485"/>
    </source>
</evidence>
<evidence type="ECO:0000256" key="6">
    <source>
        <dbReference type="ARBA" id="ARBA00022962"/>
    </source>
</evidence>
<dbReference type="InterPro" id="IPR029057">
    <property type="entry name" value="PRTase-like"/>
</dbReference>
<comment type="caution">
    <text evidence="7">Lacks conserved residue(s) required for the propagation of feature annotation.</text>
</comment>
<dbReference type="GO" id="GO:0006189">
    <property type="term" value="P:'de novo' IMP biosynthetic process"/>
    <property type="evidence" value="ECO:0007669"/>
    <property type="project" value="UniProtKB-UniRule"/>
</dbReference>
<dbReference type="InterPro" id="IPR000836">
    <property type="entry name" value="PRTase_dom"/>
</dbReference>
<sequence>MCRSVESIGGSFYNWGLSEIVERPRPTLMADLRIASAPSANGTDPSMSELHHECGIAAIYHLPSDEPSPLCPMQGPDAVSRLMPRMLLDIQNRGQLSAGMTSYSPTRQQLIDTYRELGSVSEVFRLSHRGKSEALMKEYEGCAAIGHVRYATCGTEDRSYAQPFERHHLQKRKWFSFCFNGQLANYSELREALLADDDHHLARTTDTEIMMHEISREMSGDLRPSMVEVMRSVSKRFDGAYSIAMINALGEMLVARDPLGVKPVSYAIQGPLFAAASESVALLNLGFEPDNIHSLEPGEMITISKGEIKIERFAESPRRAHCFFEWIYFANVASNIDGRSVYLSRKTLGEELAKLEDVTIDDNTIVVPVPDTSKGAADAMAYQLGVPSVEGLIRNRYSGRTFIESGAGRKDKAASKYTPLSEVLEGKRVLLVEDSIVRSTTMRVLLDKIREIGKAAELHVRVACPPIVAPCFYGIDMSTINELFAPEFMREGAELEEIYAEMARELGADSLRYLPVDSIARAVARPQSDLCQACITGDYPTPAGQQLYDIALSNVGNGSTARTYESAQAQA</sequence>
<dbReference type="GO" id="GO:0009113">
    <property type="term" value="P:purine nucleobase biosynthetic process"/>
    <property type="evidence" value="ECO:0007669"/>
    <property type="project" value="InterPro"/>
</dbReference>
<keyword evidence="4 7" id="KW-0808">Transferase</keyword>
<evidence type="ECO:0000259" key="11">
    <source>
        <dbReference type="PROSITE" id="PS51278"/>
    </source>
</evidence>
<comment type="pathway">
    <text evidence="1 7 8">Purine metabolism; IMP biosynthesis via de novo pathway; N(1)-(5-phospho-D-ribosyl)glycinamide from 5-phospho-alpha-D-ribose 1-diphosphate: step 1/2.</text>
</comment>
<keyword evidence="5 7" id="KW-0658">Purine biosynthesis</keyword>
<dbReference type="InterPro" id="IPR005854">
    <property type="entry name" value="PurF"/>
</dbReference>
<keyword evidence="7 10" id="KW-0411">Iron-sulfur</keyword>
<dbReference type="AlphaFoldDB" id="A0A518AV42"/>
<dbReference type="SUPFAM" id="SSF53271">
    <property type="entry name" value="PRTase-like"/>
    <property type="match status" value="1"/>
</dbReference>
<evidence type="ECO:0000256" key="7">
    <source>
        <dbReference type="HAMAP-Rule" id="MF_01931"/>
    </source>
</evidence>
<dbReference type="PANTHER" id="PTHR11907">
    <property type="entry name" value="AMIDOPHOSPHORIBOSYLTRANSFERASE"/>
    <property type="match status" value="1"/>
</dbReference>
<dbReference type="Pfam" id="PF13522">
    <property type="entry name" value="GATase_6"/>
    <property type="match status" value="1"/>
</dbReference>